<keyword evidence="1" id="KW-0812">Transmembrane</keyword>
<accession>A0A316HDS5</accession>
<evidence type="ECO:0000313" key="3">
    <source>
        <dbReference type="Proteomes" id="UP000246005"/>
    </source>
</evidence>
<keyword evidence="1" id="KW-1133">Transmembrane helix</keyword>
<proteinExistence type="predicted"/>
<organism evidence="2 3">
    <name type="scientific">Lentzea atacamensis</name>
    <dbReference type="NCBI Taxonomy" id="531938"/>
    <lineage>
        <taxon>Bacteria</taxon>
        <taxon>Bacillati</taxon>
        <taxon>Actinomycetota</taxon>
        <taxon>Actinomycetes</taxon>
        <taxon>Pseudonocardiales</taxon>
        <taxon>Pseudonocardiaceae</taxon>
        <taxon>Lentzea</taxon>
    </lineage>
</organism>
<protein>
    <submittedName>
        <fullName evidence="2">Uncharacterized protein</fullName>
    </submittedName>
</protein>
<name>A0A316HDS5_9PSEU</name>
<sequence>MSTTARGATTTKQKVGLTLAALYSLANIPSALLPAPEGEVGPPLAILVVGSVLGVIGLVAAVLAWRGNQVALRIAAGSIIVATLTGLPAFFVDVPMAVKALVGVSVVLTVVTVVLMFSGKRRLPAVTD</sequence>
<dbReference type="RefSeq" id="WP_109642691.1">
    <property type="nucleotide sequence ID" value="NZ_QGHB01000026.1"/>
</dbReference>
<dbReference type="AlphaFoldDB" id="A0A316HDS5"/>
<reference evidence="2 3" key="1">
    <citation type="submission" date="2018-05" db="EMBL/GenBank/DDBJ databases">
        <title>Genomic Encyclopedia of Type Strains, Phase IV (KMG-IV): sequencing the most valuable type-strain genomes for metagenomic binning, comparative biology and taxonomic classification.</title>
        <authorList>
            <person name="Goeker M."/>
        </authorList>
    </citation>
    <scope>NUCLEOTIDE SEQUENCE [LARGE SCALE GENOMIC DNA]</scope>
    <source>
        <strain evidence="2 3">DSM 45480</strain>
    </source>
</reference>
<feature type="transmembrane region" description="Helical" evidence="1">
    <location>
        <begin position="70"/>
        <end position="91"/>
    </location>
</feature>
<gene>
    <name evidence="2" type="ORF">C8D88_12618</name>
</gene>
<evidence type="ECO:0000256" key="1">
    <source>
        <dbReference type="SAM" id="Phobius"/>
    </source>
</evidence>
<evidence type="ECO:0000313" key="2">
    <source>
        <dbReference type="EMBL" id="PWK78626.1"/>
    </source>
</evidence>
<comment type="caution">
    <text evidence="2">The sequence shown here is derived from an EMBL/GenBank/DDBJ whole genome shotgun (WGS) entry which is preliminary data.</text>
</comment>
<dbReference type="Proteomes" id="UP000246005">
    <property type="component" value="Unassembled WGS sequence"/>
</dbReference>
<dbReference type="EMBL" id="QGHB01000026">
    <property type="protein sequence ID" value="PWK78626.1"/>
    <property type="molecule type" value="Genomic_DNA"/>
</dbReference>
<feature type="transmembrane region" description="Helical" evidence="1">
    <location>
        <begin position="44"/>
        <end position="63"/>
    </location>
</feature>
<keyword evidence="1" id="KW-0472">Membrane</keyword>
<feature type="transmembrane region" description="Helical" evidence="1">
    <location>
        <begin position="97"/>
        <end position="117"/>
    </location>
</feature>